<dbReference type="SUPFAM" id="SSF51735">
    <property type="entry name" value="NAD(P)-binding Rossmann-fold domains"/>
    <property type="match status" value="1"/>
</dbReference>
<dbReference type="EMBL" id="AP019400">
    <property type="protein sequence ID" value="BBI31047.1"/>
    <property type="molecule type" value="Genomic_DNA"/>
</dbReference>
<dbReference type="KEGG" id="cohn:KCTCHS21_04460"/>
<dbReference type="Pfam" id="PF02423">
    <property type="entry name" value="OCD_Mu_crystall"/>
    <property type="match status" value="1"/>
</dbReference>
<dbReference type="InterPro" id="IPR003462">
    <property type="entry name" value="ODC_Mu_crystall"/>
</dbReference>
<reference evidence="1 2" key="1">
    <citation type="submission" date="2019-01" db="EMBL/GenBank/DDBJ databases">
        <title>Complete genome sequence of Cohnella hallensis HS21 isolated from Korean fir (Abies koreana) rhizospheric soil.</title>
        <authorList>
            <person name="Jiang L."/>
            <person name="Kang S.W."/>
            <person name="Kim S."/>
            <person name="Jung J."/>
            <person name="Kim C.Y."/>
            <person name="Kim D.H."/>
            <person name="Kim S.W."/>
            <person name="Lee J."/>
        </authorList>
    </citation>
    <scope>NUCLEOTIDE SEQUENCE [LARGE SCALE GENOMIC DNA]</scope>
    <source>
        <strain evidence="1 2">HS21</strain>
    </source>
</reference>
<dbReference type="InterPro" id="IPR036291">
    <property type="entry name" value="NAD(P)-bd_dom_sf"/>
</dbReference>
<gene>
    <name evidence="1" type="primary">ocd2</name>
    <name evidence="1" type="ORF">KCTCHS21_04460</name>
</gene>
<dbReference type="InterPro" id="IPR023401">
    <property type="entry name" value="ODC_N"/>
</dbReference>
<evidence type="ECO:0000313" key="2">
    <source>
        <dbReference type="Proteomes" id="UP000289856"/>
    </source>
</evidence>
<name>A0A3T1CYW2_9BACL</name>
<dbReference type="Proteomes" id="UP000289856">
    <property type="component" value="Chromosome"/>
</dbReference>
<dbReference type="PANTHER" id="PTHR13812:SF19">
    <property type="entry name" value="KETIMINE REDUCTASE MU-CRYSTALLIN"/>
    <property type="match status" value="1"/>
</dbReference>
<keyword evidence="2" id="KW-1185">Reference proteome</keyword>
<proteinExistence type="predicted"/>
<evidence type="ECO:0000313" key="1">
    <source>
        <dbReference type="EMBL" id="BBI31047.1"/>
    </source>
</evidence>
<dbReference type="PIRSF" id="PIRSF001439">
    <property type="entry name" value="CryM"/>
    <property type="match status" value="1"/>
</dbReference>
<dbReference type="GO" id="GO:0005737">
    <property type="term" value="C:cytoplasm"/>
    <property type="evidence" value="ECO:0007669"/>
    <property type="project" value="TreeGrafter"/>
</dbReference>
<dbReference type="Gene3D" id="3.30.1780.10">
    <property type="entry name" value="ornithine cyclodeaminase, domain 1"/>
    <property type="match status" value="1"/>
</dbReference>
<dbReference type="PANTHER" id="PTHR13812">
    <property type="entry name" value="KETIMINE REDUCTASE MU-CRYSTALLIN"/>
    <property type="match status" value="1"/>
</dbReference>
<protein>
    <submittedName>
        <fullName evidence="1">2,3-diaminopropionate biosynthesis protein SbnB</fullName>
    </submittedName>
</protein>
<sequence length="322" mass="36202">MIYLNDGHIRELGINWQLLMSLIESTLHIMDTPEVVQPLKPYLRFKDPSNRIIAMPSFVGGETDISGIKWIASFPGNIKIGKPRAHSAIILNSPDTGVPVAVINSGLLSELRTAAVSAVMLHQYMALERRHRYRVGMIGWGPIGRRHMEMLLALHGDKIDKVKLFDLKGIDPATLKRPLNLKANISNTWQEVYRESDILFTCTSSSTRYIDEAPLLGSLLMNISLREYIPQSLSAVKAIVVDNWQEVCRENTDIEQLHKQSGLCEEDVVTLRDVTHSRALENFSPSETILFSPMGMAAFDMTLAAYYWREAVKQGVGVRLDD</sequence>
<accession>A0A3T1CYW2</accession>
<dbReference type="Gene3D" id="3.40.50.720">
    <property type="entry name" value="NAD(P)-binding Rossmann-like Domain"/>
    <property type="match status" value="1"/>
</dbReference>
<dbReference type="AlphaFoldDB" id="A0A3T1CYW2"/>
<dbReference type="OrthoDB" id="9792005at2"/>
<organism evidence="1 2">
    <name type="scientific">Cohnella abietis</name>
    <dbReference type="NCBI Taxonomy" id="2507935"/>
    <lineage>
        <taxon>Bacteria</taxon>
        <taxon>Bacillati</taxon>
        <taxon>Bacillota</taxon>
        <taxon>Bacilli</taxon>
        <taxon>Bacillales</taxon>
        <taxon>Paenibacillaceae</taxon>
        <taxon>Cohnella</taxon>
    </lineage>
</organism>